<reference evidence="1 2" key="1">
    <citation type="submission" date="2019-03" db="EMBL/GenBank/DDBJ databases">
        <title>Genomic Encyclopedia of Type Strains, Phase IV (KMG-IV): sequencing the most valuable type-strain genomes for metagenomic binning, comparative biology and taxonomic classification.</title>
        <authorList>
            <person name="Goeker M."/>
        </authorList>
    </citation>
    <scope>NUCLEOTIDE SEQUENCE [LARGE SCALE GENOMIC DNA]</scope>
    <source>
        <strain evidence="1 2">DSM 100059</strain>
    </source>
</reference>
<evidence type="ECO:0000313" key="2">
    <source>
        <dbReference type="Proteomes" id="UP000294498"/>
    </source>
</evidence>
<keyword evidence="2" id="KW-1185">Reference proteome</keyword>
<dbReference type="Proteomes" id="UP000294498">
    <property type="component" value="Unassembled WGS sequence"/>
</dbReference>
<gene>
    <name evidence="1" type="ORF">EDB95_1587</name>
</gene>
<sequence>MPMYNTYSFTKSDFAAMLQHIVDLIPDWMFLYDPAEDLVVYHNCKHGWMFRAGAPPPGDVPIRLRELLEPIVVPQDWSILENNARELQQMSGSGVREVRFRLLAQDMIPRYRWCSFRQKVFWQDEGGGVKLILCISSEIRSTLADPLCYS</sequence>
<dbReference type="AlphaFoldDB" id="A0A4R8DQY2"/>
<name>A0A4R8DQY2_9BACT</name>
<comment type="caution">
    <text evidence="1">The sequence shown here is derived from an EMBL/GenBank/DDBJ whole genome shotgun (WGS) entry which is preliminary data.</text>
</comment>
<evidence type="ECO:0000313" key="1">
    <source>
        <dbReference type="EMBL" id="TDX00562.1"/>
    </source>
</evidence>
<organism evidence="1 2">
    <name type="scientific">Dinghuibacter silviterrae</name>
    <dbReference type="NCBI Taxonomy" id="1539049"/>
    <lineage>
        <taxon>Bacteria</taxon>
        <taxon>Pseudomonadati</taxon>
        <taxon>Bacteroidota</taxon>
        <taxon>Chitinophagia</taxon>
        <taxon>Chitinophagales</taxon>
        <taxon>Chitinophagaceae</taxon>
        <taxon>Dinghuibacter</taxon>
    </lineage>
</organism>
<dbReference type="RefSeq" id="WP_133992339.1">
    <property type="nucleotide sequence ID" value="NZ_SODV01000001.1"/>
</dbReference>
<dbReference type="EMBL" id="SODV01000001">
    <property type="protein sequence ID" value="TDX00562.1"/>
    <property type="molecule type" value="Genomic_DNA"/>
</dbReference>
<proteinExistence type="predicted"/>
<protein>
    <recommendedName>
        <fullName evidence="3">PAS domain-containing protein</fullName>
    </recommendedName>
</protein>
<accession>A0A4R8DQY2</accession>
<evidence type="ECO:0008006" key="3">
    <source>
        <dbReference type="Google" id="ProtNLM"/>
    </source>
</evidence>
<dbReference type="Gene3D" id="3.30.450.20">
    <property type="entry name" value="PAS domain"/>
    <property type="match status" value="1"/>
</dbReference>